<evidence type="ECO:0000256" key="2">
    <source>
        <dbReference type="SAM" id="Phobius"/>
    </source>
</evidence>
<keyword evidence="2" id="KW-1133">Transmembrane helix</keyword>
<feature type="transmembrane region" description="Helical" evidence="2">
    <location>
        <begin position="25"/>
        <end position="45"/>
    </location>
</feature>
<accession>A0ABV4XCA2</accession>
<keyword evidence="1" id="KW-0677">Repeat</keyword>
<dbReference type="InterPro" id="IPR001646">
    <property type="entry name" value="5peptide_repeat"/>
</dbReference>
<evidence type="ECO:0000313" key="4">
    <source>
        <dbReference type="Proteomes" id="UP001576774"/>
    </source>
</evidence>
<evidence type="ECO:0000256" key="1">
    <source>
        <dbReference type="ARBA" id="ARBA00022737"/>
    </source>
</evidence>
<keyword evidence="2" id="KW-0812">Transmembrane</keyword>
<dbReference type="PANTHER" id="PTHR47485:SF1">
    <property type="entry name" value="THYLAKOID LUMENAL 17.4 KDA PROTEIN, CHLOROPLASTIC"/>
    <property type="match status" value="1"/>
</dbReference>
<dbReference type="EMBL" id="JBHFNQ010000201">
    <property type="protein sequence ID" value="MFB2880349.1"/>
    <property type="molecule type" value="Genomic_DNA"/>
</dbReference>
<sequence length="191" mass="20424">MVVKINYLIEEAKAASNLVMKFKHLSVLIFFLAAGTASYFYISFLNTQKRVEKLLETRECPGCDLRNANLQGADLSGVNLEGANLEGANLEGAKLGNANLKRANFTKANLERADLGCVGISLRLRANNDGGSLGFKLGTTPTNDDPRNANLGLNVKASDRTAAISLNVLGCANVEGANFQEAKMPDGKLHP</sequence>
<dbReference type="RefSeq" id="WP_413273365.1">
    <property type="nucleotide sequence ID" value="NZ_JBHFNQ010000201.1"/>
</dbReference>
<protein>
    <submittedName>
        <fullName evidence="3">Pentapeptide repeat-containing protein</fullName>
    </submittedName>
</protein>
<dbReference type="Gene3D" id="2.160.20.80">
    <property type="entry name" value="E3 ubiquitin-protein ligase SopA"/>
    <property type="match status" value="1"/>
</dbReference>
<dbReference type="Pfam" id="PF00805">
    <property type="entry name" value="Pentapeptide"/>
    <property type="match status" value="1"/>
</dbReference>
<proteinExistence type="predicted"/>
<dbReference type="SUPFAM" id="SSF141571">
    <property type="entry name" value="Pentapeptide repeat-like"/>
    <property type="match status" value="1"/>
</dbReference>
<gene>
    <name evidence="3" type="ORF">ACE1CC_26175</name>
</gene>
<evidence type="ECO:0000313" key="3">
    <source>
        <dbReference type="EMBL" id="MFB2880349.1"/>
    </source>
</evidence>
<name>A0ABV4XCA2_9CYAN</name>
<dbReference type="Proteomes" id="UP001576774">
    <property type="component" value="Unassembled WGS sequence"/>
</dbReference>
<keyword evidence="2" id="KW-0472">Membrane</keyword>
<keyword evidence="4" id="KW-1185">Reference proteome</keyword>
<comment type="caution">
    <text evidence="3">The sequence shown here is derived from an EMBL/GenBank/DDBJ whole genome shotgun (WGS) entry which is preliminary data.</text>
</comment>
<reference evidence="3 4" key="1">
    <citation type="submission" date="2024-09" db="EMBL/GenBank/DDBJ databases">
        <title>Floridaenema gen nov. (Aerosakkonemataceae, Aerosakkonematales ord. nov., Cyanobacteria) from benthic tropical and subtropical fresh waters, with the description of four new species.</title>
        <authorList>
            <person name="Moretto J.A."/>
            <person name="Berthold D.E."/>
            <person name="Lefler F.W."/>
            <person name="Huang I.-S."/>
            <person name="Laughinghouse H. IV."/>
        </authorList>
    </citation>
    <scope>NUCLEOTIDE SEQUENCE [LARGE SCALE GENOMIC DNA]</scope>
    <source>
        <strain evidence="3 4">BLCC-F46</strain>
    </source>
</reference>
<organism evidence="3 4">
    <name type="scientific">Floridaenema aerugineum BLCC-F46</name>
    <dbReference type="NCBI Taxonomy" id="3153654"/>
    <lineage>
        <taxon>Bacteria</taxon>
        <taxon>Bacillati</taxon>
        <taxon>Cyanobacteriota</taxon>
        <taxon>Cyanophyceae</taxon>
        <taxon>Oscillatoriophycideae</taxon>
        <taxon>Aerosakkonematales</taxon>
        <taxon>Aerosakkonemataceae</taxon>
        <taxon>Floridanema</taxon>
        <taxon>Floridanema aerugineum</taxon>
    </lineage>
</organism>
<dbReference type="PANTHER" id="PTHR47485">
    <property type="entry name" value="THYLAKOID LUMENAL 17.4 KDA PROTEIN, CHLOROPLASTIC"/>
    <property type="match status" value="1"/>
</dbReference>